<evidence type="ECO:0000313" key="2">
    <source>
        <dbReference type="EMBL" id="XAF56288.1"/>
    </source>
</evidence>
<name>A0ABZ3E9C7_9GAMM</name>
<keyword evidence="2" id="KW-0614">Plasmid</keyword>
<keyword evidence="1" id="KW-0732">Signal</keyword>
<geneLocation type="plasmid" evidence="2 3">
    <name>unnamed2</name>
</geneLocation>
<dbReference type="InterPro" id="IPR008979">
    <property type="entry name" value="Galactose-bd-like_sf"/>
</dbReference>
<dbReference type="SUPFAM" id="SSF49785">
    <property type="entry name" value="Galactose-binding domain-like"/>
    <property type="match status" value="1"/>
</dbReference>
<keyword evidence="3" id="KW-1185">Reference proteome</keyword>
<feature type="signal peptide" evidence="1">
    <location>
        <begin position="1"/>
        <end position="20"/>
    </location>
</feature>
<dbReference type="EMBL" id="CP152382">
    <property type="protein sequence ID" value="XAF56288.1"/>
    <property type="molecule type" value="Genomic_DNA"/>
</dbReference>
<proteinExistence type="predicted"/>
<reference evidence="2 3" key="1">
    <citation type="submission" date="2024-04" db="EMBL/GenBank/DDBJ databases">
        <title>Marinobacter sp. SBY-1.</title>
        <authorList>
            <person name="Pan C."/>
        </authorList>
    </citation>
    <scope>NUCLEOTIDE SEQUENCE [LARGE SCALE GENOMIC DNA]</scope>
    <source>
        <strain evidence="2 3">SBY-1</strain>
        <plasmid evidence="2 3">unnamed2</plasmid>
    </source>
</reference>
<gene>
    <name evidence="2" type="primary">traN</name>
    <name evidence="2" type="ORF">AAGT77_20415</name>
</gene>
<dbReference type="Gene3D" id="2.60.120.260">
    <property type="entry name" value="Galactose-binding domain-like"/>
    <property type="match status" value="1"/>
</dbReference>
<accession>A0ABZ3E9C7</accession>
<dbReference type="InterPro" id="IPR014121">
    <property type="entry name" value="TraN_Ftype"/>
</dbReference>
<dbReference type="Proteomes" id="UP001445268">
    <property type="component" value="Plasmid unnamed2"/>
</dbReference>
<dbReference type="Pfam" id="PF06986">
    <property type="entry name" value="F_T4SS_TraN"/>
    <property type="match status" value="2"/>
</dbReference>
<evidence type="ECO:0000313" key="3">
    <source>
        <dbReference type="Proteomes" id="UP001445268"/>
    </source>
</evidence>
<evidence type="ECO:0000256" key="1">
    <source>
        <dbReference type="SAM" id="SignalP"/>
    </source>
</evidence>
<organism evidence="2 3">
    <name type="scientific">Marinobacter alkaliphilus</name>
    <dbReference type="NCBI Taxonomy" id="254719"/>
    <lineage>
        <taxon>Bacteria</taxon>
        <taxon>Pseudomonadati</taxon>
        <taxon>Pseudomonadota</taxon>
        <taxon>Gammaproteobacteria</taxon>
        <taxon>Pseudomonadales</taxon>
        <taxon>Marinobacteraceae</taxon>
        <taxon>Marinobacter</taxon>
    </lineage>
</organism>
<protein>
    <submittedName>
        <fullName evidence="2">Conjugal transfer protein TraN</fullName>
    </submittedName>
</protein>
<dbReference type="RefSeq" id="WP_342632835.1">
    <property type="nucleotide sequence ID" value="NZ_CP152382.1"/>
</dbReference>
<feature type="chain" id="PRO_5045113475" evidence="1">
    <location>
        <begin position="21"/>
        <end position="1308"/>
    </location>
</feature>
<sequence length="1308" mass="144502">MKKKLLIAFVGLFTAHWSVAQEPDTSWVRGLANDSFNKSDDAALWDGANQQDQEYLFGKPSDQDKKSLDDARAGFNDEELLSEAGRKYTADLSQNNGDSPFQSGYGLFESSLQSADGIITIDSYGCEIIRTPNSEMLYVPDAPIGQRIKFDGQRTEGDKGCQPSFIDAFGATCELQTDQVSCQQFDNSRVVKGNVSAYSVFQDKYFTWSNTKLNEVPSCGDTFTYEADNNMLINGSFEQPGAYGSIYYPNNIVPGWNSVSRGRIEMWRNRTVAAAHGNTIVELNENGDNNGIYQDVTGFVPGQTYRIKLMHRALKWNGETLDVRVQNSSNQNIAVAKDNSYSNFGRSVTNRWTEHTATFVATETSHRIYILATNPGSGKHGNLLDHVRLYPEYCRKVPQITVTSSVAKQELSPLFNGDNQNNVCWIAGVDAVCTKDARQRNAELESIANMIGARTGVDQKFLELFGACEEATIENSETLNLGFDNAQRCSTAVDPTFNACMLSRNVTFEPDSLKIATNEWVGSDRCERVIENLPSYQSSCSFDLDQVTSDCLVVDGKEVCSCEKFEEETGEEISTCEEGYIGVTPEMAARLDHFTNDDIGMCAPVEEGLEAQYLPGDNDCVNGTLQAGLYSSCTLDEPEPAPEITPVPQYGCQSGYTLNTSTNQCELQEFRQCPSGWQPGMGGGFGLPGAPVGSCLGDQSYSTQGAALNAARSRNPDGASTFEMVFSNPRRWKPIAWIQYCPSGTTLSPHGNYCVRNTAPRIITGYSCPAPNSSAWFSWTNSYRYVSATHSCELTVKRPAKGPHCPVGEPSGLVDMQTQWDDPMACIHTPESADINMLMPKKTMEILLASNDDDFNAYVASQAEGEDYSPPSIFCRPDYYPYTYKGEDWCVGSELIEPLATCAPYEEIKATSPAWGVSNDKVVTTLNVGQITCERYDEPVCDDAGNCFNQAEFPYTCNQLESDSTCRLSEVESAEQMEHPLGIFTAFEDRVYSCRVEADIEDNYTEDVLDCGDSGLFRCIEDNCFEFDREADPGFAEAMARLAIVNSLPDDMVCSDPDDMNTCQFFGGREFDCSYGVGIARLLYGCCPGKEALLNPFSGIYSAAEVMTKSLEMVYDRVEKNVVDASGYVGAVGQGGTQLATSNAKAFLKINQAILDAVPGWLVNQCDSGASLIMDHAKNEPDVEVMHYGGSYCSERIRLGFTDVCVSRRQHYCVYNTPFAKIVMDAAAPQYDIHRRKGRSSDFMDCRGITIEEVRTLDWSNVNTDKLVVMMARTNNLPPFNTDFNFGVQDMNVNEFKDRADYEVPGGW</sequence>